<name>A0ABV9NAM2_9PROT</name>
<dbReference type="Proteomes" id="UP001596024">
    <property type="component" value="Unassembled WGS sequence"/>
</dbReference>
<accession>A0ABV9NAM2</accession>
<evidence type="ECO:0000313" key="2">
    <source>
        <dbReference type="Proteomes" id="UP001596024"/>
    </source>
</evidence>
<gene>
    <name evidence="1" type="ORF">ACFPB0_06445</name>
</gene>
<dbReference type="EMBL" id="JBHSGQ010000002">
    <property type="protein sequence ID" value="MFC4724926.1"/>
    <property type="molecule type" value="Genomic_DNA"/>
</dbReference>
<keyword evidence="2" id="KW-1185">Reference proteome</keyword>
<reference evidence="2" key="1">
    <citation type="journal article" date="2019" name="Int. J. Syst. Evol. Microbiol.">
        <title>The Global Catalogue of Microorganisms (GCM) 10K type strain sequencing project: providing services to taxonomists for standard genome sequencing and annotation.</title>
        <authorList>
            <consortium name="The Broad Institute Genomics Platform"/>
            <consortium name="The Broad Institute Genome Sequencing Center for Infectious Disease"/>
            <person name="Wu L."/>
            <person name="Ma J."/>
        </authorList>
    </citation>
    <scope>NUCLEOTIDE SEQUENCE [LARGE SCALE GENOMIC DNA]</scope>
    <source>
        <strain evidence="2">CCUG 62981</strain>
    </source>
</reference>
<protein>
    <submittedName>
        <fullName evidence="1">Uncharacterized protein</fullName>
    </submittedName>
</protein>
<dbReference type="RefSeq" id="WP_371394133.1">
    <property type="nucleotide sequence ID" value="NZ_CP163421.1"/>
</dbReference>
<evidence type="ECO:0000313" key="1">
    <source>
        <dbReference type="EMBL" id="MFC4724926.1"/>
    </source>
</evidence>
<comment type="caution">
    <text evidence="1">The sequence shown here is derived from an EMBL/GenBank/DDBJ whole genome shotgun (WGS) entry which is preliminary data.</text>
</comment>
<proteinExistence type="predicted"/>
<sequence length="194" mass="20838">MGILAQDVPPFAQTLEFDVSFVGMGWMDLEVRTGVGSAKVEWASDICPTFKGLALSAIAIAAGSYVPCTIVAEHEPGETIVSAGLAYIHGRNVEKTPLVVVKITSPFDAVDLDFSVEPDVYVEAVRSLLVGLRDRMGLEAYYNTYHEEFPSKALAALEAAIHTPATPIPPPDMTGAITIWNGDRAEPDESKTDD</sequence>
<organism evidence="1 2">
    <name type="scientific">Glycocaulis abyssi</name>
    <dbReference type="NCBI Taxonomy" id="1433403"/>
    <lineage>
        <taxon>Bacteria</taxon>
        <taxon>Pseudomonadati</taxon>
        <taxon>Pseudomonadota</taxon>
        <taxon>Alphaproteobacteria</taxon>
        <taxon>Maricaulales</taxon>
        <taxon>Maricaulaceae</taxon>
        <taxon>Glycocaulis</taxon>
    </lineage>
</organism>